<gene>
    <name evidence="5" type="ORF">HII30_09495</name>
</gene>
<keyword evidence="6" id="KW-1185">Reference proteome</keyword>
<proteinExistence type="predicted"/>
<comment type="caution">
    <text evidence="5">The sequence shown here is derived from an EMBL/GenBank/DDBJ whole genome shotgun (WGS) entry which is preliminary data.</text>
</comment>
<dbReference type="InterPro" id="IPR036390">
    <property type="entry name" value="WH_DNA-bd_sf"/>
</dbReference>
<dbReference type="Proteomes" id="UP000565468">
    <property type="component" value="Unassembled WGS sequence"/>
</dbReference>
<accession>A0A848M711</accession>
<feature type="domain" description="HTH gntR-type" evidence="4">
    <location>
        <begin position="12"/>
        <end position="80"/>
    </location>
</feature>
<organism evidence="5 6">
    <name type="scientific">Paenibacillus lemnae</name>
    <dbReference type="NCBI Taxonomy" id="1330551"/>
    <lineage>
        <taxon>Bacteria</taxon>
        <taxon>Bacillati</taxon>
        <taxon>Bacillota</taxon>
        <taxon>Bacilli</taxon>
        <taxon>Bacillales</taxon>
        <taxon>Paenibacillaceae</taxon>
        <taxon>Paenibacillus</taxon>
    </lineage>
</organism>
<dbReference type="AlphaFoldDB" id="A0A848M711"/>
<dbReference type="RefSeq" id="WP_169504792.1">
    <property type="nucleotide sequence ID" value="NZ_JABBPN010000007.1"/>
</dbReference>
<dbReference type="InterPro" id="IPR000524">
    <property type="entry name" value="Tscrpt_reg_HTH_GntR"/>
</dbReference>
<dbReference type="Gene3D" id="3.40.190.10">
    <property type="entry name" value="Periplasmic binding protein-like II"/>
    <property type="match status" value="1"/>
</dbReference>
<dbReference type="Pfam" id="PF01547">
    <property type="entry name" value="SBP_bac_1"/>
    <property type="match status" value="1"/>
</dbReference>
<dbReference type="GO" id="GO:0003677">
    <property type="term" value="F:DNA binding"/>
    <property type="evidence" value="ECO:0007669"/>
    <property type="project" value="UniProtKB-KW"/>
</dbReference>
<dbReference type="Pfam" id="PF00392">
    <property type="entry name" value="GntR"/>
    <property type="match status" value="1"/>
</dbReference>
<evidence type="ECO:0000256" key="2">
    <source>
        <dbReference type="ARBA" id="ARBA00023125"/>
    </source>
</evidence>
<dbReference type="SMART" id="SM00345">
    <property type="entry name" value="HTH_GNTR"/>
    <property type="match status" value="1"/>
</dbReference>
<reference evidence="5 6" key="1">
    <citation type="submission" date="2020-04" db="EMBL/GenBank/DDBJ databases">
        <title>Paenibacillus algicola sp. nov., a novel marine bacterium producing alginate lyase.</title>
        <authorList>
            <person name="Huang H."/>
        </authorList>
    </citation>
    <scope>NUCLEOTIDE SEQUENCE [LARGE SCALE GENOMIC DNA]</scope>
    <source>
        <strain evidence="5 6">L7-75</strain>
    </source>
</reference>
<keyword evidence="3" id="KW-0804">Transcription</keyword>
<dbReference type="SUPFAM" id="SSF46785">
    <property type="entry name" value="Winged helix' DNA-binding domain"/>
    <property type="match status" value="1"/>
</dbReference>
<dbReference type="PANTHER" id="PTHR43649:SF12">
    <property type="entry name" value="DIACETYLCHITOBIOSE BINDING PROTEIN DASA"/>
    <property type="match status" value="1"/>
</dbReference>
<keyword evidence="1" id="KW-0805">Transcription regulation</keyword>
<evidence type="ECO:0000313" key="5">
    <source>
        <dbReference type="EMBL" id="NMO96001.1"/>
    </source>
</evidence>
<dbReference type="InterPro" id="IPR006059">
    <property type="entry name" value="SBP"/>
</dbReference>
<dbReference type="PROSITE" id="PS50949">
    <property type="entry name" value="HTH_GNTR"/>
    <property type="match status" value="1"/>
</dbReference>
<dbReference type="InterPro" id="IPR050490">
    <property type="entry name" value="Bact_solute-bd_prot1"/>
</dbReference>
<evidence type="ECO:0000256" key="1">
    <source>
        <dbReference type="ARBA" id="ARBA00023015"/>
    </source>
</evidence>
<dbReference type="InterPro" id="IPR036388">
    <property type="entry name" value="WH-like_DNA-bd_sf"/>
</dbReference>
<dbReference type="CDD" id="cd07377">
    <property type="entry name" value="WHTH_GntR"/>
    <property type="match status" value="1"/>
</dbReference>
<dbReference type="EMBL" id="JABBPN010000007">
    <property type="protein sequence ID" value="NMO96001.1"/>
    <property type="molecule type" value="Genomic_DNA"/>
</dbReference>
<dbReference type="Gene3D" id="1.10.10.10">
    <property type="entry name" value="Winged helix-like DNA-binding domain superfamily/Winged helix DNA-binding domain"/>
    <property type="match status" value="1"/>
</dbReference>
<protein>
    <submittedName>
        <fullName evidence="5">Extracellular solute-binding protein</fullName>
    </submittedName>
</protein>
<name>A0A848M711_PAELE</name>
<dbReference type="PANTHER" id="PTHR43649">
    <property type="entry name" value="ARABINOSE-BINDING PROTEIN-RELATED"/>
    <property type="match status" value="1"/>
</dbReference>
<evidence type="ECO:0000259" key="4">
    <source>
        <dbReference type="PROSITE" id="PS50949"/>
    </source>
</evidence>
<evidence type="ECO:0000256" key="3">
    <source>
        <dbReference type="ARBA" id="ARBA00023163"/>
    </source>
</evidence>
<keyword evidence="2" id="KW-0238">DNA-binding</keyword>
<evidence type="ECO:0000313" key="6">
    <source>
        <dbReference type="Proteomes" id="UP000565468"/>
    </source>
</evidence>
<dbReference type="GO" id="GO:0003700">
    <property type="term" value="F:DNA-binding transcription factor activity"/>
    <property type="evidence" value="ECO:0007669"/>
    <property type="project" value="InterPro"/>
</dbReference>
<sequence length="465" mass="53979">MAENKPQRSTFHKRLEYMVDTLRKHIVTGKYGIGDLLPSNSELGQIYGLSKNSVRKGLDILSEEKLITRLPKVGAKVANPQNRDMLTITLGCYNNMVREARLNEILNAFHIRYPHIKVQTLILPYDPYFKTVQEYIDNDWLDVMMINHSDFDFFQDETGSQLLDELVPIPGIYKCIAEAFTYENRLLAVPFMFSPIILGYNKTHFAQSHLAEPNSSWTWDDLRQAAARLNEDHGSFGFYYHMQSSNRWPVMLLQNGFRSGEAGNNSKSAKERFIDSIELCRNLVVNQPYSPLHFSESNSDVEELFMRGKVSMILCTYYSLNKMKNGEIDYDIAPLPMIHEPKTLLLTTGLAINSKSKEKNAARLLLDFMLSTEAQMIIRKQTLSIPSLERAAEWTGEEVMKRPSRYHMYREIIPTFRFMRDLNLHNRDMITIRKELKLFWAGMEDADSVWDRLQPILESGYRSER</sequence>
<dbReference type="SUPFAM" id="SSF53850">
    <property type="entry name" value="Periplasmic binding protein-like II"/>
    <property type="match status" value="1"/>
</dbReference>